<evidence type="ECO:0000256" key="1">
    <source>
        <dbReference type="ARBA" id="ARBA00003987"/>
    </source>
</evidence>
<dbReference type="Pfam" id="PF00679">
    <property type="entry name" value="EFG_C"/>
    <property type="match status" value="1"/>
</dbReference>
<dbReference type="GO" id="GO:0005525">
    <property type="term" value="F:GTP binding"/>
    <property type="evidence" value="ECO:0007669"/>
    <property type="project" value="UniProtKB-KW"/>
</dbReference>
<keyword evidence="4" id="KW-0342">GTP-binding</keyword>
<dbReference type="Pfam" id="PF00009">
    <property type="entry name" value="GTP_EFTU"/>
    <property type="match status" value="1"/>
</dbReference>
<protein>
    <submittedName>
        <fullName evidence="8">Tetracycline resistance protein TetO</fullName>
    </submittedName>
</protein>
<dbReference type="GO" id="GO:0003924">
    <property type="term" value="F:GTPase activity"/>
    <property type="evidence" value="ECO:0007669"/>
    <property type="project" value="InterPro"/>
</dbReference>
<dbReference type="InterPro" id="IPR014721">
    <property type="entry name" value="Ribsml_uS5_D2-typ_fold_subgr"/>
</dbReference>
<dbReference type="CDD" id="cd03711">
    <property type="entry name" value="Tet_C"/>
    <property type="match status" value="1"/>
</dbReference>
<dbReference type="PROSITE" id="PS00301">
    <property type="entry name" value="G_TR_1"/>
    <property type="match status" value="1"/>
</dbReference>
<feature type="domain" description="Tr-type G" evidence="7">
    <location>
        <begin position="1"/>
        <end position="227"/>
    </location>
</feature>
<proteinExistence type="predicted"/>
<evidence type="ECO:0000313" key="8">
    <source>
        <dbReference type="EMBL" id="VYU21988.1"/>
    </source>
</evidence>
<dbReference type="GO" id="GO:0032790">
    <property type="term" value="P:ribosome disassembly"/>
    <property type="evidence" value="ECO:0007669"/>
    <property type="project" value="TreeGrafter"/>
</dbReference>
<name>A0A6N3D3X1_CLOSY</name>
<dbReference type="SUPFAM" id="SSF54980">
    <property type="entry name" value="EF-G C-terminal domain-like"/>
    <property type="match status" value="2"/>
</dbReference>
<dbReference type="CDD" id="cd10912">
    <property type="entry name" value="PIN_YacP-like"/>
    <property type="match status" value="1"/>
</dbReference>
<dbReference type="InterPro" id="IPR035647">
    <property type="entry name" value="EFG_III/V"/>
</dbReference>
<dbReference type="Pfam" id="PF03764">
    <property type="entry name" value="EFG_IV"/>
    <property type="match status" value="1"/>
</dbReference>
<dbReference type="SUPFAM" id="SSF52540">
    <property type="entry name" value="P-loop containing nucleoside triphosphate hydrolases"/>
    <property type="match status" value="1"/>
</dbReference>
<feature type="region of interest" description="Disordered" evidence="6">
    <location>
        <begin position="690"/>
        <end position="716"/>
    </location>
</feature>
<reference evidence="8" key="1">
    <citation type="submission" date="2019-11" db="EMBL/GenBank/DDBJ databases">
        <authorList>
            <person name="Feng L."/>
        </authorList>
    </citation>
    <scope>NUCLEOTIDE SEQUENCE</scope>
    <source>
        <strain evidence="8">CsymbiosumLFYP84</strain>
    </source>
</reference>
<gene>
    <name evidence="8" type="primary">tetO_1</name>
    <name evidence="8" type="ORF">CSLFYP84_01617</name>
</gene>
<dbReference type="InterPro" id="IPR000640">
    <property type="entry name" value="EFG_V-like"/>
</dbReference>
<dbReference type="InterPro" id="IPR010298">
    <property type="entry name" value="YacP-like"/>
</dbReference>
<evidence type="ECO:0000256" key="6">
    <source>
        <dbReference type="SAM" id="MobiDB-lite"/>
    </source>
</evidence>
<dbReference type="SUPFAM" id="SSF54211">
    <property type="entry name" value="Ribosomal protein S5 domain 2-like"/>
    <property type="match status" value="1"/>
</dbReference>
<dbReference type="SMART" id="SM00889">
    <property type="entry name" value="EFG_IV"/>
    <property type="match status" value="1"/>
</dbReference>
<dbReference type="Gene3D" id="3.40.50.300">
    <property type="entry name" value="P-loop containing nucleotide triphosphate hydrolases"/>
    <property type="match status" value="1"/>
</dbReference>
<dbReference type="GO" id="GO:0006412">
    <property type="term" value="P:translation"/>
    <property type="evidence" value="ECO:0007669"/>
    <property type="project" value="UniProtKB-KW"/>
</dbReference>
<dbReference type="PANTHER" id="PTHR43261:SF1">
    <property type="entry name" value="RIBOSOME-RELEASING FACTOR 2, MITOCHONDRIAL"/>
    <property type="match status" value="1"/>
</dbReference>
<evidence type="ECO:0000259" key="7">
    <source>
        <dbReference type="PROSITE" id="PS51722"/>
    </source>
</evidence>
<dbReference type="InterPro" id="IPR009000">
    <property type="entry name" value="Transl_B-barrel_sf"/>
</dbReference>
<dbReference type="InterPro" id="IPR020568">
    <property type="entry name" value="Ribosomal_Su5_D2-typ_SF"/>
</dbReference>
<dbReference type="InterPro" id="IPR027417">
    <property type="entry name" value="P-loop_NTPase"/>
</dbReference>
<dbReference type="AlphaFoldDB" id="A0A6N3D3X1"/>
<dbReference type="Gene3D" id="3.30.70.240">
    <property type="match status" value="1"/>
</dbReference>
<dbReference type="InterPro" id="IPR005225">
    <property type="entry name" value="Small_GTP-bd"/>
</dbReference>
<dbReference type="Gene3D" id="3.30.70.870">
    <property type="entry name" value="Elongation Factor G (Translational Gtpase), domain 3"/>
    <property type="match status" value="1"/>
</dbReference>
<dbReference type="InterPro" id="IPR000795">
    <property type="entry name" value="T_Tr_GTP-bd_dom"/>
</dbReference>
<evidence type="ECO:0000256" key="4">
    <source>
        <dbReference type="ARBA" id="ARBA00023134"/>
    </source>
</evidence>
<dbReference type="PANTHER" id="PTHR43261">
    <property type="entry name" value="TRANSLATION ELONGATION FACTOR G-RELATED"/>
    <property type="match status" value="1"/>
</dbReference>
<comment type="function">
    <text evidence="1">Abolishes the inhibitory effect of tetracyclin on protein synthesis by a non-covalent modification of the ribosomes.</text>
</comment>
<dbReference type="SMART" id="SM00838">
    <property type="entry name" value="EFG_C"/>
    <property type="match status" value="1"/>
</dbReference>
<accession>A0A6N3D3X1</accession>
<dbReference type="Gene3D" id="3.30.230.10">
    <property type="match status" value="1"/>
</dbReference>
<evidence type="ECO:0000256" key="5">
    <source>
        <dbReference type="ARBA" id="ARBA00023251"/>
    </source>
</evidence>
<feature type="region of interest" description="Disordered" evidence="6">
    <location>
        <begin position="638"/>
        <end position="667"/>
    </location>
</feature>
<dbReference type="Pfam" id="PF05991">
    <property type="entry name" value="NYN_YacP"/>
    <property type="match status" value="1"/>
</dbReference>
<dbReference type="PROSITE" id="PS51722">
    <property type="entry name" value="G_TR_2"/>
    <property type="match status" value="1"/>
</dbReference>
<evidence type="ECO:0000256" key="3">
    <source>
        <dbReference type="ARBA" id="ARBA00022917"/>
    </source>
</evidence>
<organism evidence="8">
    <name type="scientific">Clostridium symbiosum</name>
    <name type="common">Bacteroides symbiosus</name>
    <dbReference type="NCBI Taxonomy" id="1512"/>
    <lineage>
        <taxon>Bacteria</taxon>
        <taxon>Bacillati</taxon>
        <taxon>Bacillota</taxon>
        <taxon>Clostridia</taxon>
        <taxon>Lachnospirales</taxon>
        <taxon>Lachnospiraceae</taxon>
        <taxon>Otoolea</taxon>
    </lineage>
</organism>
<dbReference type="NCBIfam" id="TIGR00231">
    <property type="entry name" value="small_GTP"/>
    <property type="match status" value="1"/>
</dbReference>
<dbReference type="InterPro" id="IPR053905">
    <property type="entry name" value="EF-G-like_DII"/>
</dbReference>
<dbReference type="SUPFAM" id="SSF50447">
    <property type="entry name" value="Translation proteins"/>
    <property type="match status" value="1"/>
</dbReference>
<keyword evidence="3" id="KW-0648">Protein biosynthesis</keyword>
<dbReference type="EMBL" id="CACRUA010000020">
    <property type="protein sequence ID" value="VYU21988.1"/>
    <property type="molecule type" value="Genomic_DNA"/>
</dbReference>
<dbReference type="InterPro" id="IPR031157">
    <property type="entry name" value="G_TR_CS"/>
</dbReference>
<evidence type="ECO:0000256" key="2">
    <source>
        <dbReference type="ARBA" id="ARBA00022741"/>
    </source>
</evidence>
<dbReference type="GO" id="GO:0046677">
    <property type="term" value="P:response to antibiotic"/>
    <property type="evidence" value="ECO:0007669"/>
    <property type="project" value="UniProtKB-KW"/>
</dbReference>
<sequence>MKKLAVGILAHVDAGKTTLSEAMLYTGGAVRKLGRVDKGDAFLDTYELEKKRGITIFSKQAILEWNGMQVTLLDTPGHVDFSAEMERTLQVLDYAVLVISGTDGVQGHTQTLWRLLARYKIPAFLFVNKMDLAGERKEAILEELTRKLDGNIVDFGEQGTEGFYENLAMCGEAALDQFLENGMIHRDDVTKMILTRQVFPCFFGSALKLDGIEAFMQGMEDYMSMPDYPSEFGAKVFKIARDNQGNRLTYMKITGGSLKVRELIGEEKVNQIRIYSGEKFEAVQEAKAGTVCAVTGPSGTVPGKGIGIEEAGAMPVLEPVLTYRIQLPEEADAAVMLPKLAQLEEEEPQLHITWQEEAKEIHAQIMGEIQMEILKGLVRERFGINIEFGGRSIVYKETIQNTVEGVGHFEPLRHYAEVHLLMEPAEAGSGLSFSTECSEDVLDRNWQRLILTHLEEREHKGVLTGSAITDMKITLMSGRAHLKHTEGGDFRQAVYRAVRQGLMQADSVLLEPVYGFRLEVPERMLGRAMTDVERMHGQFEPPVMEGEYAVLSGSAPVACMDGYQQEMTAYTGGLGRLACTLKGYAPCHNADEVIEASGYDADSDTENPSGSVFCAHGAGFVVSWDEVPDYMHLESCLPPEISEGNDGEDGSGTAGRNGRKKRRKDEGHEEIWLGTDEIDEILARTYHANKRDKTGAQKRRWGSKSKTPSGTYTAGRLSGTGATAARLAKKEEKREQYLLIDGYNIIFAWEELRELAERNIDSARGKLLDILCNYQGAKKCQVIAVFDAYRVQGHKTEFLDYHNIHVVYTKEAETADQYIEKFAHDNASKYDVTVATSDRLEQIIIRGQGCRLISAREFWEETERTNEEIRLEFEDKKPAEKQYMGEFIPEEIKRNMED</sequence>
<dbReference type="InterPro" id="IPR041095">
    <property type="entry name" value="EFG_II"/>
</dbReference>
<dbReference type="PRINTS" id="PR00315">
    <property type="entry name" value="ELONGATNFCT"/>
</dbReference>
<dbReference type="RefSeq" id="WP_021641362.1">
    <property type="nucleotide sequence ID" value="NZ_CACRUA010000020.1"/>
</dbReference>
<dbReference type="InterPro" id="IPR005517">
    <property type="entry name" value="Transl_elong_EFG/EF2_IV"/>
</dbReference>
<dbReference type="InterPro" id="IPR035650">
    <property type="entry name" value="Tet_C"/>
</dbReference>
<keyword evidence="2" id="KW-0547">Nucleotide-binding</keyword>
<dbReference type="Gene3D" id="2.40.30.10">
    <property type="entry name" value="Translation factors"/>
    <property type="match status" value="1"/>
</dbReference>
<dbReference type="Pfam" id="PF14492">
    <property type="entry name" value="EFG_III"/>
    <property type="match status" value="1"/>
</dbReference>
<dbReference type="Pfam" id="PF22042">
    <property type="entry name" value="EF-G_D2"/>
    <property type="match status" value="1"/>
</dbReference>
<keyword evidence="5" id="KW-0046">Antibiotic resistance</keyword>